<dbReference type="PANTHER" id="PTHR39214:SF1">
    <property type="entry name" value="MICROBODY (PEROXISOME) BIOGENESIS PROTEIN PEROXIN 8 (EUROFUNG)"/>
    <property type="match status" value="1"/>
</dbReference>
<dbReference type="EMBL" id="WIUZ02000003">
    <property type="protein sequence ID" value="KAF9789865.1"/>
    <property type="molecule type" value="Genomic_DNA"/>
</dbReference>
<evidence type="ECO:0000313" key="2">
    <source>
        <dbReference type="EMBL" id="KAF9789865.1"/>
    </source>
</evidence>
<dbReference type="PANTHER" id="PTHR39214">
    <property type="entry name" value="MICROBODY (PEROXISOME) BIOGENESIS PROTEIN PEROXIN 8 (EUROFUNG)"/>
    <property type="match status" value="1"/>
</dbReference>
<dbReference type="Proteomes" id="UP000736335">
    <property type="component" value="Unassembled WGS sequence"/>
</dbReference>
<reference evidence="2" key="2">
    <citation type="submission" date="2020-11" db="EMBL/GenBank/DDBJ databases">
        <authorList>
            <consortium name="DOE Joint Genome Institute"/>
            <person name="Kuo A."/>
            <person name="Miyauchi S."/>
            <person name="Kiss E."/>
            <person name="Drula E."/>
            <person name="Kohler A."/>
            <person name="Sanchez-Garcia M."/>
            <person name="Andreopoulos B."/>
            <person name="Barry K.W."/>
            <person name="Bonito G."/>
            <person name="Buee M."/>
            <person name="Carver A."/>
            <person name="Chen C."/>
            <person name="Cichocki N."/>
            <person name="Clum A."/>
            <person name="Culley D."/>
            <person name="Crous P.W."/>
            <person name="Fauchery L."/>
            <person name="Girlanda M."/>
            <person name="Hayes R."/>
            <person name="Keri Z."/>
            <person name="Labutti K."/>
            <person name="Lipzen A."/>
            <person name="Lombard V."/>
            <person name="Magnuson J."/>
            <person name="Maillard F."/>
            <person name="Morin E."/>
            <person name="Murat C."/>
            <person name="Nolan M."/>
            <person name="Ohm R."/>
            <person name="Pangilinan J."/>
            <person name="Pereira M."/>
            <person name="Perotto S."/>
            <person name="Peter M."/>
            <person name="Riley R."/>
            <person name="Sitrit Y."/>
            <person name="Stielow B."/>
            <person name="Szollosi G."/>
            <person name="Zifcakova L."/>
            <person name="Stursova M."/>
            <person name="Spatafora J.W."/>
            <person name="Tedersoo L."/>
            <person name="Vaario L.-M."/>
            <person name="Yamada A."/>
            <person name="Yan M."/>
            <person name="Wang P."/>
            <person name="Xu J."/>
            <person name="Bruns T."/>
            <person name="Baldrian P."/>
            <person name="Vilgalys R."/>
            <person name="Henrissat B."/>
            <person name="Grigoriev I.V."/>
            <person name="Hibbett D."/>
            <person name="Nagy L.G."/>
            <person name="Martin F.M."/>
        </authorList>
    </citation>
    <scope>NUCLEOTIDE SEQUENCE</scope>
    <source>
        <strain evidence="2">UH-Tt-Lm1</strain>
    </source>
</reference>
<gene>
    <name evidence="2" type="ORF">BJ322DRAFT_1136513</name>
</gene>
<name>A0A9P6HN38_9AGAM</name>
<feature type="region of interest" description="Disordered" evidence="1">
    <location>
        <begin position="593"/>
        <end position="614"/>
    </location>
</feature>
<reference evidence="2" key="1">
    <citation type="journal article" date="2020" name="Nat. Commun.">
        <title>Large-scale genome sequencing of mycorrhizal fungi provides insights into the early evolution of symbiotic traits.</title>
        <authorList>
            <person name="Miyauchi S."/>
            <person name="Kiss E."/>
            <person name="Kuo A."/>
            <person name="Drula E."/>
            <person name="Kohler A."/>
            <person name="Sanchez-Garcia M."/>
            <person name="Morin E."/>
            <person name="Andreopoulos B."/>
            <person name="Barry K.W."/>
            <person name="Bonito G."/>
            <person name="Buee M."/>
            <person name="Carver A."/>
            <person name="Chen C."/>
            <person name="Cichocki N."/>
            <person name="Clum A."/>
            <person name="Culley D."/>
            <person name="Crous P.W."/>
            <person name="Fauchery L."/>
            <person name="Girlanda M."/>
            <person name="Hayes R.D."/>
            <person name="Keri Z."/>
            <person name="LaButti K."/>
            <person name="Lipzen A."/>
            <person name="Lombard V."/>
            <person name="Magnuson J."/>
            <person name="Maillard F."/>
            <person name="Murat C."/>
            <person name="Nolan M."/>
            <person name="Ohm R.A."/>
            <person name="Pangilinan J."/>
            <person name="Pereira M.F."/>
            <person name="Perotto S."/>
            <person name="Peter M."/>
            <person name="Pfister S."/>
            <person name="Riley R."/>
            <person name="Sitrit Y."/>
            <person name="Stielow J.B."/>
            <person name="Szollosi G."/>
            <person name="Zifcakova L."/>
            <person name="Stursova M."/>
            <person name="Spatafora J.W."/>
            <person name="Tedersoo L."/>
            <person name="Vaario L.M."/>
            <person name="Yamada A."/>
            <person name="Yan M."/>
            <person name="Wang P."/>
            <person name="Xu J."/>
            <person name="Bruns T."/>
            <person name="Baldrian P."/>
            <person name="Vilgalys R."/>
            <person name="Dunand C."/>
            <person name="Henrissat B."/>
            <person name="Grigoriev I.V."/>
            <person name="Hibbett D."/>
            <person name="Nagy L.G."/>
            <person name="Martin F.M."/>
        </authorList>
    </citation>
    <scope>NUCLEOTIDE SEQUENCE</scope>
    <source>
        <strain evidence="2">UH-Tt-Lm1</strain>
    </source>
</reference>
<proteinExistence type="predicted"/>
<sequence length="781" mass="85771">MSIMSAPPIDRGYTSLLHHLHRPSVTILTQLDALQASIAYHLAHGQKNQLNGQIPTPLAATVVGSSMFQFPDETDVEIINGRLEMALKAFRNSVHYKAHALLGKPDPANPSASTSSSSSHGILSSVFSLPMESKLSMWTREVLNGLQGGPSVVRFACLGGLLVGLEDLERQWAARKAGHVTGTDGNGEADEVVAVRRRTRGKIEEEVIVALAEVMEAYPLPFSDQSMNNRGRRSDWELEFAQNVPGMTGRSVVATLVFVLSSQVLPLVAEERLRALPLEIFLRSLLGTISSAFQRGKIFQGFHENPNSGNMGRGSKFAQDLTMVTSSPQYRSARSLAGLFARTTWTFVIAKTQHLWPILNETVLVFEEMARSIQEAWRHNPWVDVQTEEEIPEPARETLTQAWGVLKTVLFVTVMVQQSVITATIYLPPPSQKTTTYLEPNITPASVALTLLQGLSNLSFVITKFGGVTSTARISVFPQLKRLFYSALDVLSTDQATSEKFVISLCESRKRNATPSKWSSRVMESARMAFSLACIEQLASNVDDEGIQSQIFDMCVPNLWDYENREVYESSHSVVLSLLAAHAQRVGDGSGTIHTAGKHPSAISRGKGKAPTTAGARPLAEKIVPFYTNCLLENSVEGRLISAQLRIAFATLIRSAGSCGDVEGDALTWLCIQSLLDVLSAVSPHSTSGPGTAAQGDTERAHRLRLMLVSSLPAMPLRLLPKGLEEIRRCIVYENDQSRKEELAGEVLKEILERVGDKEKVIVMKWWQNNRESFSSQEIPS</sequence>
<dbReference type="AlphaFoldDB" id="A0A9P6HN38"/>
<evidence type="ECO:0000256" key="1">
    <source>
        <dbReference type="SAM" id="MobiDB-lite"/>
    </source>
</evidence>
<comment type="caution">
    <text evidence="2">The sequence shown here is derived from an EMBL/GenBank/DDBJ whole genome shotgun (WGS) entry which is preliminary data.</text>
</comment>
<dbReference type="OrthoDB" id="2357318at2759"/>
<evidence type="ECO:0000313" key="3">
    <source>
        <dbReference type="Proteomes" id="UP000736335"/>
    </source>
</evidence>
<dbReference type="InterPro" id="IPR055334">
    <property type="entry name" value="PEX8-like"/>
</dbReference>
<organism evidence="2 3">
    <name type="scientific">Thelephora terrestris</name>
    <dbReference type="NCBI Taxonomy" id="56493"/>
    <lineage>
        <taxon>Eukaryota</taxon>
        <taxon>Fungi</taxon>
        <taxon>Dikarya</taxon>
        <taxon>Basidiomycota</taxon>
        <taxon>Agaricomycotina</taxon>
        <taxon>Agaricomycetes</taxon>
        <taxon>Thelephorales</taxon>
        <taxon>Thelephoraceae</taxon>
        <taxon>Thelephora</taxon>
    </lineage>
</organism>
<accession>A0A9P6HN38</accession>
<protein>
    <submittedName>
        <fullName evidence="2">Uncharacterized protein</fullName>
    </submittedName>
</protein>
<keyword evidence="3" id="KW-1185">Reference proteome</keyword>